<dbReference type="EMBL" id="GBRH01169730">
    <property type="protein sequence ID" value="JAE28166.1"/>
    <property type="molecule type" value="Transcribed_RNA"/>
</dbReference>
<accession>A0A0A9H004</accession>
<reference evidence="1" key="1">
    <citation type="submission" date="2014-09" db="EMBL/GenBank/DDBJ databases">
        <authorList>
            <person name="Magalhaes I.L.F."/>
            <person name="Oliveira U."/>
            <person name="Santos F.R."/>
            <person name="Vidigal T.H.D.A."/>
            <person name="Brescovit A.D."/>
            <person name="Santos A.J."/>
        </authorList>
    </citation>
    <scope>NUCLEOTIDE SEQUENCE</scope>
    <source>
        <tissue evidence="1">Shoot tissue taken approximately 20 cm above the soil surface</tissue>
    </source>
</reference>
<organism evidence="1">
    <name type="scientific">Arundo donax</name>
    <name type="common">Giant reed</name>
    <name type="synonym">Donax arundinaceus</name>
    <dbReference type="NCBI Taxonomy" id="35708"/>
    <lineage>
        <taxon>Eukaryota</taxon>
        <taxon>Viridiplantae</taxon>
        <taxon>Streptophyta</taxon>
        <taxon>Embryophyta</taxon>
        <taxon>Tracheophyta</taxon>
        <taxon>Spermatophyta</taxon>
        <taxon>Magnoliopsida</taxon>
        <taxon>Liliopsida</taxon>
        <taxon>Poales</taxon>
        <taxon>Poaceae</taxon>
        <taxon>PACMAD clade</taxon>
        <taxon>Arundinoideae</taxon>
        <taxon>Arundineae</taxon>
        <taxon>Arundo</taxon>
    </lineage>
</organism>
<proteinExistence type="predicted"/>
<evidence type="ECO:0000313" key="1">
    <source>
        <dbReference type="EMBL" id="JAE28166.1"/>
    </source>
</evidence>
<name>A0A0A9H004_ARUDO</name>
<protein>
    <submittedName>
        <fullName evidence="1">Uncharacterized protein</fullName>
    </submittedName>
</protein>
<sequence length="47" mass="5621">MQTQIMLVIYTNMWQQSEYSMDNQCLQGPRWSTLVIHERANNTLPIH</sequence>
<reference evidence="1" key="2">
    <citation type="journal article" date="2015" name="Data Brief">
        <title>Shoot transcriptome of the giant reed, Arundo donax.</title>
        <authorList>
            <person name="Barrero R.A."/>
            <person name="Guerrero F.D."/>
            <person name="Moolhuijzen P."/>
            <person name="Goolsby J.A."/>
            <person name="Tidwell J."/>
            <person name="Bellgard S.E."/>
            <person name="Bellgard M.I."/>
        </authorList>
    </citation>
    <scope>NUCLEOTIDE SEQUENCE</scope>
    <source>
        <tissue evidence="1">Shoot tissue taken approximately 20 cm above the soil surface</tissue>
    </source>
</reference>
<dbReference type="AlphaFoldDB" id="A0A0A9H004"/>